<dbReference type="PROSITE" id="PS50850">
    <property type="entry name" value="MFS"/>
    <property type="match status" value="1"/>
</dbReference>
<dbReference type="EMBL" id="JAAITA010000002">
    <property type="protein sequence ID" value="NSJ84993.1"/>
    <property type="molecule type" value="Genomic_DNA"/>
</dbReference>
<keyword evidence="10" id="KW-1185">Reference proteome</keyword>
<feature type="domain" description="Major facilitator superfamily (MFS) profile" evidence="8">
    <location>
        <begin position="11"/>
        <end position="396"/>
    </location>
</feature>
<protein>
    <submittedName>
        <fullName evidence="9">MFS transporter</fullName>
    </submittedName>
</protein>
<feature type="transmembrane region" description="Helical" evidence="7">
    <location>
        <begin position="135"/>
        <end position="158"/>
    </location>
</feature>
<dbReference type="InterPro" id="IPR036259">
    <property type="entry name" value="MFS_trans_sf"/>
</dbReference>
<evidence type="ECO:0000256" key="5">
    <source>
        <dbReference type="ARBA" id="ARBA00022989"/>
    </source>
</evidence>
<keyword evidence="3" id="KW-1003">Cell membrane</keyword>
<evidence type="ECO:0000256" key="1">
    <source>
        <dbReference type="ARBA" id="ARBA00004651"/>
    </source>
</evidence>
<feature type="transmembrane region" description="Helical" evidence="7">
    <location>
        <begin position="77"/>
        <end position="96"/>
    </location>
</feature>
<gene>
    <name evidence="9" type="ORF">G5A70_02065</name>
</gene>
<dbReference type="InterPro" id="IPR020846">
    <property type="entry name" value="MFS_dom"/>
</dbReference>
<feature type="transmembrane region" description="Helical" evidence="7">
    <location>
        <begin position="307"/>
        <end position="330"/>
    </location>
</feature>
<comment type="caution">
    <text evidence="9">The sequence shown here is derived from an EMBL/GenBank/DDBJ whole genome shotgun (WGS) entry which is preliminary data.</text>
</comment>
<keyword evidence="2" id="KW-0813">Transport</keyword>
<evidence type="ECO:0000256" key="2">
    <source>
        <dbReference type="ARBA" id="ARBA00022448"/>
    </source>
</evidence>
<dbReference type="Proteomes" id="UP000822142">
    <property type="component" value="Unassembled WGS sequence"/>
</dbReference>
<evidence type="ECO:0000259" key="8">
    <source>
        <dbReference type="PROSITE" id="PS50850"/>
    </source>
</evidence>
<dbReference type="Pfam" id="PF07690">
    <property type="entry name" value="MFS_1"/>
    <property type="match status" value="1"/>
</dbReference>
<feature type="transmembrane region" description="Helical" evidence="7">
    <location>
        <begin position="250"/>
        <end position="272"/>
    </location>
</feature>
<feature type="transmembrane region" description="Helical" evidence="7">
    <location>
        <begin position="342"/>
        <end position="360"/>
    </location>
</feature>
<feature type="transmembrane region" description="Helical" evidence="7">
    <location>
        <begin position="12"/>
        <end position="35"/>
    </location>
</feature>
<dbReference type="SUPFAM" id="SSF103473">
    <property type="entry name" value="MFS general substrate transporter"/>
    <property type="match status" value="1"/>
</dbReference>
<name>A0ABX2I3G4_BLAHA</name>
<reference evidence="9 10" key="1">
    <citation type="journal article" date="2020" name="Cell Host Microbe">
        <title>Functional and Genomic Variation between Human-Derived Isolates of Lachnospiraceae Reveals Inter- and Intra-Species Diversity.</title>
        <authorList>
            <person name="Sorbara M.T."/>
            <person name="Littmann E.R."/>
            <person name="Fontana E."/>
            <person name="Moody T.U."/>
            <person name="Kohout C.E."/>
            <person name="Gjonbalaj M."/>
            <person name="Eaton V."/>
            <person name="Seok R."/>
            <person name="Leiner I.M."/>
            <person name="Pamer E.G."/>
        </authorList>
    </citation>
    <scope>NUCLEOTIDE SEQUENCE [LARGE SCALE GENOMIC DNA]</scope>
    <source>
        <strain evidence="9 10">MSK.15.26</strain>
    </source>
</reference>
<proteinExistence type="predicted"/>
<evidence type="ECO:0000256" key="3">
    <source>
        <dbReference type="ARBA" id="ARBA00022475"/>
    </source>
</evidence>
<dbReference type="InterPro" id="IPR050171">
    <property type="entry name" value="MFS_Transporters"/>
</dbReference>
<evidence type="ECO:0000256" key="4">
    <source>
        <dbReference type="ARBA" id="ARBA00022692"/>
    </source>
</evidence>
<dbReference type="PANTHER" id="PTHR23517">
    <property type="entry name" value="RESISTANCE PROTEIN MDTM, PUTATIVE-RELATED-RELATED"/>
    <property type="match status" value="1"/>
</dbReference>
<feature type="transmembrane region" description="Helical" evidence="7">
    <location>
        <begin position="284"/>
        <end position="301"/>
    </location>
</feature>
<dbReference type="InterPro" id="IPR011701">
    <property type="entry name" value="MFS"/>
</dbReference>
<accession>A0ABX2I3G4</accession>
<feature type="transmembrane region" description="Helical" evidence="7">
    <location>
        <begin position="164"/>
        <end position="184"/>
    </location>
</feature>
<keyword evidence="4 7" id="KW-0812">Transmembrane</keyword>
<organism evidence="9 10">
    <name type="scientific">Blautia hansenii</name>
    <name type="common">Ruminococcus hansenii</name>
    <dbReference type="NCBI Taxonomy" id="1322"/>
    <lineage>
        <taxon>Bacteria</taxon>
        <taxon>Bacillati</taxon>
        <taxon>Bacillota</taxon>
        <taxon>Clostridia</taxon>
        <taxon>Lachnospirales</taxon>
        <taxon>Lachnospiraceae</taxon>
        <taxon>Blautia</taxon>
    </lineage>
</organism>
<keyword evidence="6 7" id="KW-0472">Membrane</keyword>
<evidence type="ECO:0000313" key="10">
    <source>
        <dbReference type="Proteomes" id="UP000822142"/>
    </source>
</evidence>
<evidence type="ECO:0000256" key="6">
    <source>
        <dbReference type="ARBA" id="ARBA00023136"/>
    </source>
</evidence>
<evidence type="ECO:0000256" key="7">
    <source>
        <dbReference type="SAM" id="Phobius"/>
    </source>
</evidence>
<keyword evidence="5 7" id="KW-1133">Transmembrane helix</keyword>
<dbReference type="PANTHER" id="PTHR23517:SF3">
    <property type="entry name" value="INTEGRAL MEMBRANE TRANSPORT PROTEIN"/>
    <property type="match status" value="1"/>
</dbReference>
<comment type="subcellular location">
    <subcellularLocation>
        <location evidence="1">Cell membrane</location>
        <topology evidence="1">Multi-pass membrane protein</topology>
    </subcellularLocation>
</comment>
<dbReference type="Gene3D" id="1.20.1250.20">
    <property type="entry name" value="MFS general substrate transporter like domains"/>
    <property type="match status" value="1"/>
</dbReference>
<evidence type="ECO:0000313" key="9">
    <source>
        <dbReference type="EMBL" id="NSJ84993.1"/>
    </source>
</evidence>
<feature type="transmembrane region" description="Helical" evidence="7">
    <location>
        <begin position="205"/>
        <end position="226"/>
    </location>
</feature>
<feature type="transmembrane region" description="Helical" evidence="7">
    <location>
        <begin position="372"/>
        <end position="394"/>
    </location>
</feature>
<sequence>MFGQYRGLRRELYVLFWGKAATNMGAMIWPMLTLILSNKLGMDAGEIAKITISMGIVQFPVNLIGGKLADHCNKKKLIVVCDLVTVICYLTAAFLPVSMTQILLFFTAGVFQTMENPSYDALVADLSTTENREKAYSLIYLGLNLGLILAPSIGGILFQNHLGLAYAIDGLTTLSSTILILLFIKDITPVQEAENVYEKARDRQSTWQILSGQKVILFFLICWAVYEFSYAQFNFLIPLNMESLYGGKGAVYFGFMTSLNGLVVIIGTPLLTKWAAGLGDVDKLLIGQILVSVSLAMYRFIQGIIPMYYVSMVLFTIGEIMTTLGSYPYLTRRIPASHRGRISSVSNIFLGASMYSSQWLIGGVLKTGTVMTAWQCVTGAGILGIVFYVLLAGADRKSYPLLYRK</sequence>